<dbReference type="Pfam" id="PF12796">
    <property type="entry name" value="Ank_2"/>
    <property type="match status" value="2"/>
</dbReference>
<evidence type="ECO:0000256" key="3">
    <source>
        <dbReference type="PROSITE-ProRule" id="PRU00023"/>
    </source>
</evidence>
<dbReference type="AlphaFoldDB" id="A0A1T2KXZ5"/>
<feature type="repeat" description="ANK" evidence="3">
    <location>
        <begin position="185"/>
        <end position="216"/>
    </location>
</feature>
<dbReference type="PANTHER" id="PTHR24171:SF9">
    <property type="entry name" value="ANKYRIN REPEAT DOMAIN-CONTAINING PROTEIN 39"/>
    <property type="match status" value="1"/>
</dbReference>
<evidence type="ECO:0000313" key="5">
    <source>
        <dbReference type="Proteomes" id="UP000190896"/>
    </source>
</evidence>
<evidence type="ECO:0000256" key="1">
    <source>
        <dbReference type="ARBA" id="ARBA00022737"/>
    </source>
</evidence>
<keyword evidence="5" id="KW-1185">Reference proteome</keyword>
<dbReference type="SUPFAM" id="SSF48403">
    <property type="entry name" value="Ankyrin repeat"/>
    <property type="match status" value="1"/>
</dbReference>
<gene>
    <name evidence="4" type="ORF">BOW51_00975</name>
</gene>
<dbReference type="PROSITE" id="PS51257">
    <property type="entry name" value="PROKAR_LIPOPROTEIN"/>
    <property type="match status" value="1"/>
</dbReference>
<keyword evidence="2 3" id="KW-0040">ANK repeat</keyword>
<dbReference type="OrthoDB" id="264542at2"/>
<evidence type="ECO:0000313" key="4">
    <source>
        <dbReference type="EMBL" id="OOZ37737.1"/>
    </source>
</evidence>
<name>A0A1T2KXZ5_9GAMM</name>
<dbReference type="PROSITE" id="PS50088">
    <property type="entry name" value="ANK_REPEAT"/>
    <property type="match status" value="4"/>
</dbReference>
<dbReference type="PANTHER" id="PTHR24171">
    <property type="entry name" value="ANKYRIN REPEAT DOMAIN-CONTAINING PROTEIN 39-RELATED"/>
    <property type="match status" value="1"/>
</dbReference>
<dbReference type="RefSeq" id="WP_078485667.1">
    <property type="nucleotide sequence ID" value="NZ_MPRJ01000003.1"/>
</dbReference>
<dbReference type="InterPro" id="IPR036770">
    <property type="entry name" value="Ankyrin_rpt-contain_sf"/>
</dbReference>
<dbReference type="PROSITE" id="PS50297">
    <property type="entry name" value="ANK_REP_REGION"/>
    <property type="match status" value="4"/>
</dbReference>
<evidence type="ECO:0000256" key="2">
    <source>
        <dbReference type="ARBA" id="ARBA00023043"/>
    </source>
</evidence>
<dbReference type="Proteomes" id="UP000190896">
    <property type="component" value="Unassembled WGS sequence"/>
</dbReference>
<organism evidence="4 5">
    <name type="scientific">Solemya velesiana gill symbiont</name>
    <dbReference type="NCBI Taxonomy" id="1918948"/>
    <lineage>
        <taxon>Bacteria</taxon>
        <taxon>Pseudomonadati</taxon>
        <taxon>Pseudomonadota</taxon>
        <taxon>Gammaproteobacteria</taxon>
        <taxon>sulfur-oxidizing symbionts</taxon>
    </lineage>
</organism>
<feature type="repeat" description="ANK" evidence="3">
    <location>
        <begin position="56"/>
        <end position="88"/>
    </location>
</feature>
<dbReference type="SMART" id="SM00248">
    <property type="entry name" value="ANK"/>
    <property type="match status" value="4"/>
</dbReference>
<keyword evidence="1" id="KW-0677">Repeat</keyword>
<comment type="caution">
    <text evidence="4">The sequence shown here is derived from an EMBL/GenBank/DDBJ whole genome shotgun (WGS) entry which is preliminary data.</text>
</comment>
<dbReference type="PRINTS" id="PR01415">
    <property type="entry name" value="ANKYRIN"/>
</dbReference>
<dbReference type="Gene3D" id="1.25.40.20">
    <property type="entry name" value="Ankyrin repeat-containing domain"/>
    <property type="match status" value="2"/>
</dbReference>
<dbReference type="InterPro" id="IPR002110">
    <property type="entry name" value="Ankyrin_rpt"/>
</dbReference>
<proteinExistence type="predicted"/>
<feature type="repeat" description="ANK" evidence="3">
    <location>
        <begin position="152"/>
        <end position="184"/>
    </location>
</feature>
<dbReference type="EMBL" id="MPRJ01000003">
    <property type="protein sequence ID" value="OOZ37737.1"/>
    <property type="molecule type" value="Genomic_DNA"/>
</dbReference>
<accession>A0A1T2KXZ5</accession>
<reference evidence="4 5" key="1">
    <citation type="submission" date="2016-11" db="EMBL/GenBank/DDBJ databases">
        <title>Mixed transmission modes and dynamic genome evolution in an obligate animal-bacterial symbiosis.</title>
        <authorList>
            <person name="Russell S.L."/>
            <person name="Corbett-Detig R.B."/>
            <person name="Cavanaugh C.M."/>
        </authorList>
    </citation>
    <scope>NUCLEOTIDE SEQUENCE [LARGE SCALE GENOMIC DNA]</scope>
    <source>
        <strain evidence="4">Se-Cadez</strain>
    </source>
</reference>
<feature type="repeat" description="ANK" evidence="3">
    <location>
        <begin position="89"/>
        <end position="117"/>
    </location>
</feature>
<sequence length="216" mass="23634">MRTKTFFVTLLLLLLAGCGQPDRPTIGLYLAIQRGDIDQIERHIRWGADINKMDVDGRRPLHVAADRGLFVIARLLLKNGANINAQNRQGFTPIHSALLAGRTQVADLFVKQGADYDPDILLDQVVSNNTTDRDVIKFLLTHGADIDHVDPQGITPLANAVTRNQRVMVKLLIAAGADVNKGTSAGEKPLDLAIKQNNPDIIRLLKRNGAQATTKP</sequence>
<protein>
    <submittedName>
        <fullName evidence="4">Uncharacterized protein</fullName>
    </submittedName>
</protein>